<dbReference type="PIRSF" id="PIRSF018266">
    <property type="entry name" value="FecR"/>
    <property type="match status" value="1"/>
</dbReference>
<keyword evidence="1" id="KW-0472">Membrane</keyword>
<reference evidence="4 5" key="1">
    <citation type="journal article" date="2013" name="Stand. Genomic Sci.">
        <title>Genomic Encyclopedia of Type Strains, Phase I: The one thousand microbial genomes (KMG-I) project.</title>
        <authorList>
            <person name="Kyrpides N.C."/>
            <person name="Woyke T."/>
            <person name="Eisen J.A."/>
            <person name="Garrity G."/>
            <person name="Lilburn T.G."/>
            <person name="Beck B.J."/>
            <person name="Whitman W.B."/>
            <person name="Hugenholtz P."/>
            <person name="Klenk H.P."/>
        </authorList>
    </citation>
    <scope>NUCLEOTIDE SEQUENCE [LARGE SCALE GENOMIC DNA]</scope>
    <source>
        <strain evidence="4 5">DSM 13484</strain>
    </source>
</reference>
<dbReference type="PANTHER" id="PTHR30273">
    <property type="entry name" value="PERIPLASMIC SIGNAL SENSOR AND SIGMA FACTOR ACTIVATOR FECR-RELATED"/>
    <property type="match status" value="1"/>
</dbReference>
<dbReference type="Pfam" id="PF16344">
    <property type="entry name" value="FecR_C"/>
    <property type="match status" value="1"/>
</dbReference>
<dbReference type="PANTHER" id="PTHR30273:SF2">
    <property type="entry name" value="PROTEIN FECR"/>
    <property type="match status" value="1"/>
</dbReference>
<accession>A0A562TFZ2</accession>
<protein>
    <submittedName>
        <fullName evidence="4">FecR family protein</fullName>
    </submittedName>
</protein>
<evidence type="ECO:0000259" key="2">
    <source>
        <dbReference type="Pfam" id="PF04773"/>
    </source>
</evidence>
<evidence type="ECO:0000313" key="4">
    <source>
        <dbReference type="EMBL" id="TWI92006.1"/>
    </source>
</evidence>
<dbReference type="RefSeq" id="WP_145711193.1">
    <property type="nucleotide sequence ID" value="NZ_BAAAFY010000001.1"/>
</dbReference>
<dbReference type="Gene3D" id="2.60.120.1440">
    <property type="match status" value="1"/>
</dbReference>
<dbReference type="Gene3D" id="3.55.50.30">
    <property type="match status" value="1"/>
</dbReference>
<feature type="transmembrane region" description="Helical" evidence="1">
    <location>
        <begin position="84"/>
        <end position="102"/>
    </location>
</feature>
<keyword evidence="1" id="KW-1133">Transmembrane helix</keyword>
<proteinExistence type="predicted"/>
<dbReference type="GO" id="GO:0016989">
    <property type="term" value="F:sigma factor antagonist activity"/>
    <property type="evidence" value="ECO:0007669"/>
    <property type="project" value="TreeGrafter"/>
</dbReference>
<name>A0A562TFZ2_CHIJA</name>
<feature type="domain" description="FecR protein" evidence="2">
    <location>
        <begin position="132"/>
        <end position="215"/>
    </location>
</feature>
<feature type="domain" description="Protein FecR C-terminal" evidence="3">
    <location>
        <begin position="277"/>
        <end position="338"/>
    </location>
</feature>
<dbReference type="InterPro" id="IPR012373">
    <property type="entry name" value="Ferrdict_sens_TM"/>
</dbReference>
<gene>
    <name evidence="4" type="ORF">LX66_1387</name>
</gene>
<sequence length="350" mass="38743">MKLDPSLITRFLNNACDAEERALVAQYLHDHPDEMERYLGEAEWMDLITQEQAFTPRSAAMKQAVMQAISTTAPKTRRVHYRRLAVAAMLCVLVSVSGFLWWQQRQAGDSGNSAPVAAAMITITNPLDTVKAIRMQDGSLVLLEGRSTIQFPEDFRHNRQVLLQGDALFDVAKNEAHPFRVHTGKLDITVLGTRFFVYADKAGEGTNIKLFSGRIRIGTPAIAGTAGKEIDLLPGKEFRYQQGTWAVQSFGEKEPAVPQPATQRQVEETAPAAVNGLVFENQRLTTVLAALEAHFGVPLHYPQKELRQYYFSGEFTANDSLSHILNTISALNGLQVKEDSTGFTLSAVKP</sequence>
<dbReference type="InterPro" id="IPR006860">
    <property type="entry name" value="FecR"/>
</dbReference>
<dbReference type="Proteomes" id="UP000316778">
    <property type="component" value="Unassembled WGS sequence"/>
</dbReference>
<organism evidence="4 5">
    <name type="scientific">Chitinophaga japonensis</name>
    <name type="common">Flexibacter japonensis</name>
    <dbReference type="NCBI Taxonomy" id="104662"/>
    <lineage>
        <taxon>Bacteria</taxon>
        <taxon>Pseudomonadati</taxon>
        <taxon>Bacteroidota</taxon>
        <taxon>Chitinophagia</taxon>
        <taxon>Chitinophagales</taxon>
        <taxon>Chitinophagaceae</taxon>
        <taxon>Chitinophaga</taxon>
    </lineage>
</organism>
<evidence type="ECO:0000256" key="1">
    <source>
        <dbReference type="SAM" id="Phobius"/>
    </source>
</evidence>
<evidence type="ECO:0000259" key="3">
    <source>
        <dbReference type="Pfam" id="PF16344"/>
    </source>
</evidence>
<dbReference type="EMBL" id="VLLG01000002">
    <property type="protein sequence ID" value="TWI92006.1"/>
    <property type="molecule type" value="Genomic_DNA"/>
</dbReference>
<comment type="caution">
    <text evidence="4">The sequence shown here is derived from an EMBL/GenBank/DDBJ whole genome shotgun (WGS) entry which is preliminary data.</text>
</comment>
<keyword evidence="1" id="KW-0812">Transmembrane</keyword>
<dbReference type="OrthoDB" id="934696at2"/>
<dbReference type="Pfam" id="PF04773">
    <property type="entry name" value="FecR"/>
    <property type="match status" value="1"/>
</dbReference>
<dbReference type="AlphaFoldDB" id="A0A562TFZ2"/>
<evidence type="ECO:0000313" key="5">
    <source>
        <dbReference type="Proteomes" id="UP000316778"/>
    </source>
</evidence>
<dbReference type="InterPro" id="IPR032508">
    <property type="entry name" value="FecR_C"/>
</dbReference>
<keyword evidence="5" id="KW-1185">Reference proteome</keyword>